<comment type="caution">
    <text evidence="3">The sequence shown here is derived from an EMBL/GenBank/DDBJ whole genome shotgun (WGS) entry which is preliminary data.</text>
</comment>
<gene>
    <name evidence="3" type="ORF">MEDL_14176</name>
</gene>
<name>A0A8S3QX46_MYTED</name>
<keyword evidence="4" id="KW-1185">Reference proteome</keyword>
<accession>A0A8S3QX46</accession>
<reference evidence="3" key="1">
    <citation type="submission" date="2021-03" db="EMBL/GenBank/DDBJ databases">
        <authorList>
            <person name="Bekaert M."/>
        </authorList>
    </citation>
    <scope>NUCLEOTIDE SEQUENCE</scope>
</reference>
<dbReference type="AlphaFoldDB" id="A0A8S3QX46"/>
<evidence type="ECO:0000259" key="2">
    <source>
        <dbReference type="Pfam" id="PF24654"/>
    </source>
</evidence>
<dbReference type="Proteomes" id="UP000683360">
    <property type="component" value="Unassembled WGS sequence"/>
</dbReference>
<evidence type="ECO:0000313" key="4">
    <source>
        <dbReference type="Proteomes" id="UP000683360"/>
    </source>
</evidence>
<protein>
    <submittedName>
        <fullName evidence="3">CEP76</fullName>
    </submittedName>
</protein>
<proteinExistence type="predicted"/>
<dbReference type="Pfam" id="PF24654">
    <property type="entry name" value="CEP76_N"/>
    <property type="match status" value="1"/>
</dbReference>
<evidence type="ECO:0000259" key="1">
    <source>
        <dbReference type="Pfam" id="PF15627"/>
    </source>
</evidence>
<dbReference type="InterPro" id="IPR028926">
    <property type="entry name" value="CEP76-C2"/>
</dbReference>
<dbReference type="PANTHER" id="PTHR46436:SF1">
    <property type="entry name" value="CENTROSOMAL PROTEIN OF 76 KDA"/>
    <property type="match status" value="1"/>
</dbReference>
<dbReference type="Pfam" id="PF15627">
    <property type="entry name" value="CEP76-C2"/>
    <property type="match status" value="1"/>
</dbReference>
<dbReference type="GO" id="GO:0005814">
    <property type="term" value="C:centriole"/>
    <property type="evidence" value="ECO:0007669"/>
    <property type="project" value="TreeGrafter"/>
</dbReference>
<dbReference type="InterPro" id="IPR052299">
    <property type="entry name" value="CEP76"/>
</dbReference>
<dbReference type="OrthoDB" id="5527234at2759"/>
<feature type="domain" description="CEP76 N-terminal" evidence="2">
    <location>
        <begin position="10"/>
        <end position="67"/>
    </location>
</feature>
<sequence length="321" mass="36730">MSVPPEKIAELKQIIHGQLSQIGMQSRIRDVMSEVITEDYSNGQVSEQEIMQKLKERGLVDDLMSNLQFQNQGDGQSLRRPATHFLDQDDKVTNLPVKRANIDPSRRYLYFNIKNGKAFLEHIENSDPMPGQVSSYFTFHIHFRGQRFKSRPVPCACEPDVDEGFLLEVHKESSGEAGKMVDESGMLSICDKLHIALIKTDVTGETTLVSSHFLEWRPVLTAKTGRFQTSIELKGTGDESKMAAGVIDIQLELFPKPVKIIGQEVLTAQLSMERNRQSEKERLFLVYAKQWWKEYLQIRPANQERLVKIFAQVFVTCIFRL</sequence>
<dbReference type="EMBL" id="CAJPWZ010000721">
    <property type="protein sequence ID" value="CAG2199487.1"/>
    <property type="molecule type" value="Genomic_DNA"/>
</dbReference>
<dbReference type="InterPro" id="IPR056289">
    <property type="entry name" value="CEP76_N"/>
</dbReference>
<dbReference type="GO" id="GO:0046599">
    <property type="term" value="P:regulation of centriole replication"/>
    <property type="evidence" value="ECO:0007669"/>
    <property type="project" value="TreeGrafter"/>
</dbReference>
<organism evidence="3 4">
    <name type="scientific">Mytilus edulis</name>
    <name type="common">Blue mussel</name>
    <dbReference type="NCBI Taxonomy" id="6550"/>
    <lineage>
        <taxon>Eukaryota</taxon>
        <taxon>Metazoa</taxon>
        <taxon>Spiralia</taxon>
        <taxon>Lophotrochozoa</taxon>
        <taxon>Mollusca</taxon>
        <taxon>Bivalvia</taxon>
        <taxon>Autobranchia</taxon>
        <taxon>Pteriomorphia</taxon>
        <taxon>Mytilida</taxon>
        <taxon>Mytiloidea</taxon>
        <taxon>Mytilidae</taxon>
        <taxon>Mytilinae</taxon>
        <taxon>Mytilus</taxon>
    </lineage>
</organism>
<feature type="domain" description="CEP76 C2" evidence="1">
    <location>
        <begin position="101"/>
        <end position="257"/>
    </location>
</feature>
<evidence type="ECO:0000313" key="3">
    <source>
        <dbReference type="EMBL" id="CAG2199487.1"/>
    </source>
</evidence>
<dbReference type="PANTHER" id="PTHR46436">
    <property type="entry name" value="CENTROSOMAL PROTEIN OF 76 KDA"/>
    <property type="match status" value="1"/>
</dbReference>